<proteinExistence type="predicted"/>
<dbReference type="Proteomes" id="UP000051861">
    <property type="component" value="Unassembled WGS sequence"/>
</dbReference>
<accession>A0A0S7XT71</accession>
<evidence type="ECO:0000313" key="1">
    <source>
        <dbReference type="EMBL" id="KPJ65556.1"/>
    </source>
</evidence>
<evidence type="ECO:0000313" key="2">
    <source>
        <dbReference type="Proteomes" id="UP000051861"/>
    </source>
</evidence>
<sequence length="105" mass="12122">MHFLPIPAFSAFRANPSMHDGKMTSTYLKLGARFSLSPFLNPSLPPTHFKPYHAITFDTSLRFSTKGADFIRKKSNSETIDPVIFERLSKIFLWRHHHLHVLNVN</sequence>
<reference evidence="1 2" key="1">
    <citation type="journal article" date="2015" name="Microbiome">
        <title>Genomic resolution of linkages in carbon, nitrogen, and sulfur cycling among widespread estuary sediment bacteria.</title>
        <authorList>
            <person name="Baker B.J."/>
            <person name="Lazar C.S."/>
            <person name="Teske A.P."/>
            <person name="Dick G.J."/>
        </authorList>
    </citation>
    <scope>NUCLEOTIDE SEQUENCE [LARGE SCALE GENOMIC DNA]</scope>
    <source>
        <strain evidence="1">DG_54_3</strain>
    </source>
</reference>
<comment type="caution">
    <text evidence="1">The sequence shown here is derived from an EMBL/GenBank/DDBJ whole genome shotgun (WGS) entry which is preliminary data.</text>
</comment>
<name>A0A0S7XT71_UNCSA</name>
<protein>
    <submittedName>
        <fullName evidence="1">Uncharacterized protein</fullName>
    </submittedName>
</protein>
<gene>
    <name evidence="1" type="ORF">AMJ44_09960</name>
</gene>
<organism evidence="1 2">
    <name type="scientific">candidate division WOR-1 bacterium DG_54_3</name>
    <dbReference type="NCBI Taxonomy" id="1703775"/>
    <lineage>
        <taxon>Bacteria</taxon>
        <taxon>Bacillati</taxon>
        <taxon>Saganbacteria</taxon>
    </lineage>
</organism>
<dbReference type="EMBL" id="LIZX01000111">
    <property type="protein sequence ID" value="KPJ65556.1"/>
    <property type="molecule type" value="Genomic_DNA"/>
</dbReference>
<dbReference type="AlphaFoldDB" id="A0A0S7XT71"/>